<dbReference type="GO" id="GO:0004519">
    <property type="term" value="F:endonuclease activity"/>
    <property type="evidence" value="ECO:0007669"/>
    <property type="project" value="InterPro"/>
</dbReference>
<protein>
    <submittedName>
        <fullName evidence="3">Phage terminase large subunit family protein</fullName>
    </submittedName>
</protein>
<dbReference type="HAMAP" id="MF_04144">
    <property type="entry name" value="TERL_LAMBDA"/>
    <property type="match status" value="1"/>
</dbReference>
<dbReference type="RefSeq" id="WP_369710784.1">
    <property type="nucleotide sequence ID" value="NZ_CP165644.1"/>
</dbReference>
<dbReference type="InterPro" id="IPR046454">
    <property type="entry name" value="GpA_endonuclease"/>
</dbReference>
<dbReference type="PANTHER" id="PTHR34413:SF2">
    <property type="entry name" value="PROPHAGE TAIL FIBER ASSEMBLY PROTEIN HOMOLOG TFAE-RELATED"/>
    <property type="match status" value="1"/>
</dbReference>
<dbReference type="KEGG" id="lrug:AB8B22_08480"/>
<evidence type="ECO:0000259" key="1">
    <source>
        <dbReference type="Pfam" id="PF05876"/>
    </source>
</evidence>
<dbReference type="GO" id="GO:0016887">
    <property type="term" value="F:ATP hydrolysis activity"/>
    <property type="evidence" value="ECO:0007669"/>
    <property type="project" value="InterPro"/>
</dbReference>
<dbReference type="EMBL" id="CP165644">
    <property type="protein sequence ID" value="XDU66439.1"/>
    <property type="molecule type" value="Genomic_DNA"/>
</dbReference>
<name>A0AB39VEN4_9FUSO</name>
<gene>
    <name evidence="3" type="ORF">AB8B22_08480</name>
</gene>
<evidence type="ECO:0000259" key="2">
    <source>
        <dbReference type="Pfam" id="PF20454"/>
    </source>
</evidence>
<feature type="domain" description="Phage terminase large subunit GpA ATPase" evidence="1">
    <location>
        <begin position="56"/>
        <end position="294"/>
    </location>
</feature>
<dbReference type="Pfam" id="PF20454">
    <property type="entry name" value="GpA_nuclease"/>
    <property type="match status" value="1"/>
</dbReference>
<dbReference type="InterPro" id="IPR046453">
    <property type="entry name" value="GpA_ATPase"/>
</dbReference>
<dbReference type="GO" id="GO:0005524">
    <property type="term" value="F:ATP binding"/>
    <property type="evidence" value="ECO:0007669"/>
    <property type="project" value="InterPro"/>
</dbReference>
<proteinExistence type="inferred from homology"/>
<dbReference type="InterPro" id="IPR027417">
    <property type="entry name" value="P-loop_NTPase"/>
</dbReference>
<dbReference type="Pfam" id="PF05876">
    <property type="entry name" value="GpA_ATPase"/>
    <property type="match status" value="1"/>
</dbReference>
<evidence type="ECO:0000313" key="3">
    <source>
        <dbReference type="EMBL" id="XDU66439.1"/>
    </source>
</evidence>
<dbReference type="AlphaFoldDB" id="A0AB39VEN4"/>
<dbReference type="PANTHER" id="PTHR34413">
    <property type="entry name" value="PROPHAGE TAIL FIBER ASSEMBLY PROTEIN HOMOLOG TFAE-RELATED-RELATED"/>
    <property type="match status" value="1"/>
</dbReference>
<sequence>MSITMMKKDNDIFKELNIKQKTIDLFSEILKELAPPPKLTIDQWADKYRILSSKSSAEPGRWSTDRAPYQRGIMQAISDSKTEMIVLKMGAQVGKTEISLNTLGYFIDYLPSSIMYLMPTKEFAQEFASTRFMDMVRSTPRLRNKIIVEETGRDTKKIKEFSGGYVVFTGSGSASELASRPIRVILADEVDRFEKSVGTEGDVVELAIKRTQTFKGSRKIVLVSTPTVKGDSKIDSMFQIGTQESFYVPCPCCGSYQKFVWKNFDFETCGMKCEDCGEISDEISWKKNRVYGEWLAENPDVKDEEGNINFKIRSFHLNEFYSSWSDWKDIKENFQRSKGNIEMMKVFTNTVLAETFEEKEDTLDWQKILNRREYYHCEIPENVNALTCGVDVQDNRLEYEIVGWAKDEECYGIKYGTIYGNPGESFVWDELDEVLDKEYPYKNGEKIKILCTCIDSGGHFTSEVYAFVKIREHRRVFAIKGMAGTRELVSKPSRNNKGNIALFPIGVDSGKDTIFSRLQIETAGKYYFHYPIESEKGYDEAYFKGLTSEKRVNVVKRGIRKTEWKIISGRRNEPLDLRNYALAALRIANPNLEKRYSTGNMRAKTVIRKRKIYSKGIK</sequence>
<feature type="domain" description="Terminase large subunit GpA endonuclease" evidence="2">
    <location>
        <begin position="312"/>
        <end position="591"/>
    </location>
</feature>
<organism evidence="3">
    <name type="scientific">Leptotrichia rugosa</name>
    <dbReference type="NCBI Taxonomy" id="3239302"/>
    <lineage>
        <taxon>Bacteria</taxon>
        <taxon>Fusobacteriati</taxon>
        <taxon>Fusobacteriota</taxon>
        <taxon>Fusobacteriia</taxon>
        <taxon>Fusobacteriales</taxon>
        <taxon>Leptotrichiaceae</taxon>
        <taxon>Leptotrichia</taxon>
    </lineage>
</organism>
<dbReference type="InterPro" id="IPR008866">
    <property type="entry name" value="Phage_lambda_GpA-like"/>
</dbReference>
<dbReference type="InterPro" id="IPR051220">
    <property type="entry name" value="TFA_Chaperone"/>
</dbReference>
<dbReference type="Gene3D" id="3.40.50.300">
    <property type="entry name" value="P-loop containing nucleotide triphosphate hydrolases"/>
    <property type="match status" value="1"/>
</dbReference>
<accession>A0AB39VEN4</accession>
<reference evidence="3" key="1">
    <citation type="submission" date="2024-07" db="EMBL/GenBank/DDBJ databases">
        <authorList>
            <person name="Li X.-J."/>
            <person name="Wang X."/>
        </authorList>
    </citation>
    <scope>NUCLEOTIDE SEQUENCE</scope>
    <source>
        <strain evidence="3">HSP-334</strain>
    </source>
</reference>